<accession>A0A8J6NYM2</accession>
<evidence type="ECO:0000313" key="2">
    <source>
        <dbReference type="Proteomes" id="UP000603434"/>
    </source>
</evidence>
<sequence length="74" mass="8425">MDITASKALVSNQRLVPAPKRLHAASMCLDLYPRRCRNEVVFTVRKTDESEGKYGPDGRKRENPKCANFIDIFV</sequence>
<reference evidence="1 2" key="1">
    <citation type="submission" date="2020-08" db="EMBL/GenBank/DDBJ databases">
        <title>Bridging the membrane lipid divide: bacteria of the FCB group superphylum have the potential to synthesize archaeal ether lipids.</title>
        <authorList>
            <person name="Villanueva L."/>
            <person name="Von Meijenfeldt F.A.B."/>
            <person name="Westbye A.B."/>
            <person name="Yadav S."/>
            <person name="Hopmans E.C."/>
            <person name="Dutilh B.E."/>
            <person name="Sinninghe Damste J.S."/>
        </authorList>
    </citation>
    <scope>NUCLEOTIDE SEQUENCE [LARGE SCALE GENOMIC DNA]</scope>
    <source>
        <strain evidence="1">NIOZ-UU30</strain>
    </source>
</reference>
<dbReference type="Proteomes" id="UP000603434">
    <property type="component" value="Unassembled WGS sequence"/>
</dbReference>
<proteinExistence type="predicted"/>
<dbReference type="EMBL" id="JACNJH010000195">
    <property type="protein sequence ID" value="MBC8362478.1"/>
    <property type="molecule type" value="Genomic_DNA"/>
</dbReference>
<name>A0A8J6NYM2_9BACT</name>
<evidence type="ECO:0000313" key="1">
    <source>
        <dbReference type="EMBL" id="MBC8362478.1"/>
    </source>
</evidence>
<comment type="caution">
    <text evidence="1">The sequence shown here is derived from an EMBL/GenBank/DDBJ whole genome shotgun (WGS) entry which is preliminary data.</text>
</comment>
<protein>
    <submittedName>
        <fullName evidence="1">Uncharacterized protein</fullName>
    </submittedName>
</protein>
<gene>
    <name evidence="1" type="ORF">H8E23_13895</name>
</gene>
<organism evidence="1 2">
    <name type="scientific">Candidatus Desulfatibia profunda</name>
    <dbReference type="NCBI Taxonomy" id="2841695"/>
    <lineage>
        <taxon>Bacteria</taxon>
        <taxon>Pseudomonadati</taxon>
        <taxon>Thermodesulfobacteriota</taxon>
        <taxon>Desulfobacteria</taxon>
        <taxon>Desulfobacterales</taxon>
        <taxon>Desulfobacterales incertae sedis</taxon>
        <taxon>Candidatus Desulfatibia</taxon>
    </lineage>
</organism>
<dbReference type="AlphaFoldDB" id="A0A8J6NYM2"/>